<dbReference type="PANTHER" id="PTHR46967">
    <property type="entry name" value="INSULIN-LIKE GROWTH FACTOR BINDING PROTEIN,N-TERMINAL"/>
    <property type="match status" value="1"/>
</dbReference>
<evidence type="ECO:0000259" key="2">
    <source>
        <dbReference type="Pfam" id="PF07699"/>
    </source>
</evidence>
<dbReference type="OrthoDB" id="439917at2759"/>
<protein>
    <submittedName>
        <fullName evidence="4">Uncharacterized protein</fullName>
    </submittedName>
</protein>
<proteinExistence type="predicted"/>
<dbReference type="STRING" id="1353009.A0A1Y2IN11"/>
<evidence type="ECO:0000313" key="4">
    <source>
        <dbReference type="EMBL" id="OSD02487.1"/>
    </source>
</evidence>
<dbReference type="InterPro" id="IPR048661">
    <property type="entry name" value="CPL1-like"/>
</dbReference>
<accession>A0A1Y2IN11</accession>
<dbReference type="SUPFAM" id="SSF57184">
    <property type="entry name" value="Growth factor receptor domain"/>
    <property type="match status" value="1"/>
</dbReference>
<gene>
    <name evidence="4" type="ORF">PYCCODRAFT_1367630</name>
</gene>
<feature type="domain" description="Tyrosine-protein kinase ephrin type A/B receptor-like" evidence="2">
    <location>
        <begin position="134"/>
        <end position="182"/>
    </location>
</feature>
<evidence type="ECO:0000259" key="3">
    <source>
        <dbReference type="Pfam" id="PF21671"/>
    </source>
</evidence>
<dbReference type="Gene3D" id="2.10.50.10">
    <property type="entry name" value="Tumor Necrosis Factor Receptor, subunit A, domain 2"/>
    <property type="match status" value="2"/>
</dbReference>
<keyword evidence="5" id="KW-1185">Reference proteome</keyword>
<feature type="domain" description="Tyrosine-protein kinase ephrin type A/B receptor-like" evidence="2">
    <location>
        <begin position="33"/>
        <end position="80"/>
    </location>
</feature>
<keyword evidence="1" id="KW-0732">Signal</keyword>
<feature type="signal peptide" evidence="1">
    <location>
        <begin position="1"/>
        <end position="26"/>
    </location>
</feature>
<sequence length="322" mass="32902">MTKQHTGVSRTALLVLASVFAGSTIASQSCPAGSYSSNGQTPCTQCSPGTYQQNQGQTSCQSAQAGWYATGPGATSQSICQQGTYSTGGAASCTPCPAGSYCNGQGQTHPVLCPKGHYSPTPGLGQQCLECPKGTFVAVEGATACCSCCSGFYNDQTSQDHCFNCPVSGASSPAGATSKDQCSSTSNGGLTTCSMSGNTCPNTGGSFPSGTVTRRRPTRRQICPSDQRSCPVYGSRTLGAGFLKGHECVDVLRDLERCGGCVAPDESLSGERSADGGRDCSAIPYVDSVTCRKGECVIGRCAPGYVVSTDGERCVASFNVQG</sequence>
<reference evidence="4 5" key="1">
    <citation type="journal article" date="2015" name="Biotechnol. Biofuels">
        <title>Enhanced degradation of softwood versus hardwood by the white-rot fungus Pycnoporus coccineus.</title>
        <authorList>
            <person name="Couturier M."/>
            <person name="Navarro D."/>
            <person name="Chevret D."/>
            <person name="Henrissat B."/>
            <person name="Piumi F."/>
            <person name="Ruiz-Duenas F.J."/>
            <person name="Martinez A.T."/>
            <person name="Grigoriev I.V."/>
            <person name="Riley R."/>
            <person name="Lipzen A."/>
            <person name="Berrin J.G."/>
            <person name="Master E.R."/>
            <person name="Rosso M.N."/>
        </authorList>
    </citation>
    <scope>NUCLEOTIDE SEQUENCE [LARGE SCALE GENOMIC DNA]</scope>
    <source>
        <strain evidence="4 5">BRFM310</strain>
    </source>
</reference>
<dbReference type="Proteomes" id="UP000193067">
    <property type="component" value="Unassembled WGS sequence"/>
</dbReference>
<dbReference type="SMART" id="SM01411">
    <property type="entry name" value="Ephrin_rec_like"/>
    <property type="match status" value="3"/>
</dbReference>
<dbReference type="Pfam" id="PF07699">
    <property type="entry name" value="Ephrin_rec_like"/>
    <property type="match status" value="2"/>
</dbReference>
<organism evidence="4 5">
    <name type="scientific">Trametes coccinea (strain BRFM310)</name>
    <name type="common">Pycnoporus coccineus</name>
    <dbReference type="NCBI Taxonomy" id="1353009"/>
    <lineage>
        <taxon>Eukaryota</taxon>
        <taxon>Fungi</taxon>
        <taxon>Dikarya</taxon>
        <taxon>Basidiomycota</taxon>
        <taxon>Agaricomycotina</taxon>
        <taxon>Agaricomycetes</taxon>
        <taxon>Polyporales</taxon>
        <taxon>Polyporaceae</taxon>
        <taxon>Trametes</taxon>
    </lineage>
</organism>
<dbReference type="Pfam" id="PF21671">
    <property type="entry name" value="CPL1-like"/>
    <property type="match status" value="1"/>
</dbReference>
<evidence type="ECO:0000256" key="1">
    <source>
        <dbReference type="SAM" id="SignalP"/>
    </source>
</evidence>
<dbReference type="PANTHER" id="PTHR46967:SF2">
    <property type="entry name" value="SUSHI, VON WILLEBRAND FACTOR TYPE A, EGF AND PENTRAXIN DOMAIN-CONTAINING PROTEIN 1-LIKE"/>
    <property type="match status" value="1"/>
</dbReference>
<dbReference type="AlphaFoldDB" id="A0A1Y2IN11"/>
<feature type="domain" description="Protein CPL1-like" evidence="3">
    <location>
        <begin position="247"/>
        <end position="315"/>
    </location>
</feature>
<feature type="chain" id="PRO_5012621279" evidence="1">
    <location>
        <begin position="27"/>
        <end position="322"/>
    </location>
</feature>
<name>A0A1Y2IN11_TRAC3</name>
<dbReference type="EMBL" id="KZ084105">
    <property type="protein sequence ID" value="OSD02487.1"/>
    <property type="molecule type" value="Genomic_DNA"/>
</dbReference>
<dbReference type="InterPro" id="IPR011641">
    <property type="entry name" value="Tyr-kin_ephrin_A/B_rcpt-like"/>
</dbReference>
<evidence type="ECO:0000313" key="5">
    <source>
        <dbReference type="Proteomes" id="UP000193067"/>
    </source>
</evidence>
<dbReference type="PROSITE" id="PS51257">
    <property type="entry name" value="PROKAR_LIPOPROTEIN"/>
    <property type="match status" value="1"/>
</dbReference>
<dbReference type="InterPro" id="IPR009030">
    <property type="entry name" value="Growth_fac_rcpt_cys_sf"/>
</dbReference>